<comment type="caution">
    <text evidence="8">The sequence shown here is derived from an EMBL/GenBank/DDBJ whole genome shotgun (WGS) entry which is preliminary data.</text>
</comment>
<dbReference type="FunFam" id="3.30.200.20:FF:000042">
    <property type="entry name" value="Aurora kinase A"/>
    <property type="match status" value="1"/>
</dbReference>
<dbReference type="InterPro" id="IPR000719">
    <property type="entry name" value="Prot_kinase_dom"/>
</dbReference>
<proteinExistence type="predicted"/>
<feature type="region of interest" description="Disordered" evidence="6">
    <location>
        <begin position="595"/>
        <end position="627"/>
    </location>
</feature>
<evidence type="ECO:0000256" key="3">
    <source>
        <dbReference type="ARBA" id="ARBA00022777"/>
    </source>
</evidence>
<dbReference type="PROSITE" id="PS00107">
    <property type="entry name" value="PROTEIN_KINASE_ATP"/>
    <property type="match status" value="1"/>
</dbReference>
<organism evidence="8 9">
    <name type="scientific">Triparma columacea</name>
    <dbReference type="NCBI Taxonomy" id="722753"/>
    <lineage>
        <taxon>Eukaryota</taxon>
        <taxon>Sar</taxon>
        <taxon>Stramenopiles</taxon>
        <taxon>Ochrophyta</taxon>
        <taxon>Bolidophyceae</taxon>
        <taxon>Parmales</taxon>
        <taxon>Triparmaceae</taxon>
        <taxon>Triparma</taxon>
    </lineage>
</organism>
<feature type="region of interest" description="Disordered" evidence="6">
    <location>
        <begin position="639"/>
        <end position="679"/>
    </location>
</feature>
<evidence type="ECO:0000313" key="9">
    <source>
        <dbReference type="Proteomes" id="UP001165065"/>
    </source>
</evidence>
<dbReference type="PANTHER" id="PTHR24348:SF22">
    <property type="entry name" value="NON-SPECIFIC SERINE_THREONINE PROTEIN KINASE"/>
    <property type="match status" value="1"/>
</dbReference>
<dbReference type="Pfam" id="PF00069">
    <property type="entry name" value="Pkinase"/>
    <property type="match status" value="1"/>
</dbReference>
<evidence type="ECO:0000256" key="2">
    <source>
        <dbReference type="ARBA" id="ARBA00022741"/>
    </source>
</evidence>
<feature type="compositionally biased region" description="Polar residues" evidence="6">
    <location>
        <begin position="519"/>
        <end position="529"/>
    </location>
</feature>
<dbReference type="Gene3D" id="1.10.510.10">
    <property type="entry name" value="Transferase(Phosphotransferase) domain 1"/>
    <property type="match status" value="1"/>
</dbReference>
<dbReference type="InterPro" id="IPR017441">
    <property type="entry name" value="Protein_kinase_ATP_BS"/>
</dbReference>
<feature type="domain" description="Protein kinase" evidence="7">
    <location>
        <begin position="16"/>
        <end position="296"/>
    </location>
</feature>
<dbReference type="OrthoDB" id="346907at2759"/>
<evidence type="ECO:0000259" key="7">
    <source>
        <dbReference type="PROSITE" id="PS50011"/>
    </source>
</evidence>
<feature type="region of interest" description="Disordered" evidence="6">
    <location>
        <begin position="148"/>
        <end position="168"/>
    </location>
</feature>
<dbReference type="GO" id="GO:0005829">
    <property type="term" value="C:cytosol"/>
    <property type="evidence" value="ECO:0007669"/>
    <property type="project" value="TreeGrafter"/>
</dbReference>
<feature type="compositionally biased region" description="Basic and acidic residues" evidence="6">
    <location>
        <begin position="159"/>
        <end position="168"/>
    </location>
</feature>
<keyword evidence="1" id="KW-0808">Transferase</keyword>
<dbReference type="GO" id="GO:0004674">
    <property type="term" value="F:protein serine/threonine kinase activity"/>
    <property type="evidence" value="ECO:0007669"/>
    <property type="project" value="InterPro"/>
</dbReference>
<dbReference type="SMART" id="SM00220">
    <property type="entry name" value="S_TKc"/>
    <property type="match status" value="1"/>
</dbReference>
<dbReference type="AlphaFoldDB" id="A0A9W7L0W2"/>
<feature type="compositionally biased region" description="Low complexity" evidence="6">
    <location>
        <begin position="508"/>
        <end position="518"/>
    </location>
</feature>
<feature type="region of interest" description="Disordered" evidence="6">
    <location>
        <begin position="506"/>
        <end position="534"/>
    </location>
</feature>
<feature type="region of interest" description="Disordered" evidence="6">
    <location>
        <begin position="342"/>
        <end position="378"/>
    </location>
</feature>
<keyword evidence="2 5" id="KW-0547">Nucleotide-binding</keyword>
<dbReference type="EMBL" id="BRYA01000506">
    <property type="protein sequence ID" value="GMI20176.1"/>
    <property type="molecule type" value="Genomic_DNA"/>
</dbReference>
<accession>A0A9W7L0W2</accession>
<feature type="compositionally biased region" description="Basic and acidic residues" evidence="6">
    <location>
        <begin position="654"/>
        <end position="663"/>
    </location>
</feature>
<dbReference type="SUPFAM" id="SSF56112">
    <property type="entry name" value="Protein kinase-like (PK-like)"/>
    <property type="match status" value="1"/>
</dbReference>
<dbReference type="PROSITE" id="PS50011">
    <property type="entry name" value="PROTEIN_KINASE_DOM"/>
    <property type="match status" value="1"/>
</dbReference>
<dbReference type="GO" id="GO:0016020">
    <property type="term" value="C:membrane"/>
    <property type="evidence" value="ECO:0007669"/>
    <property type="project" value="TreeGrafter"/>
</dbReference>
<feature type="compositionally biased region" description="Acidic residues" evidence="6">
    <location>
        <begin position="639"/>
        <end position="652"/>
    </location>
</feature>
<evidence type="ECO:0000256" key="1">
    <source>
        <dbReference type="ARBA" id="ARBA00022679"/>
    </source>
</evidence>
<dbReference type="PROSITE" id="PS00108">
    <property type="entry name" value="PROTEIN_KINASE_ST"/>
    <property type="match status" value="1"/>
</dbReference>
<keyword evidence="9" id="KW-1185">Reference proteome</keyword>
<reference evidence="9" key="1">
    <citation type="journal article" date="2023" name="Commun. Biol.">
        <title>Genome analysis of Parmales, the sister group of diatoms, reveals the evolutionary specialization of diatoms from phago-mixotrophs to photoautotrophs.</title>
        <authorList>
            <person name="Ban H."/>
            <person name="Sato S."/>
            <person name="Yoshikawa S."/>
            <person name="Yamada K."/>
            <person name="Nakamura Y."/>
            <person name="Ichinomiya M."/>
            <person name="Sato N."/>
            <person name="Blanc-Mathieu R."/>
            <person name="Endo H."/>
            <person name="Kuwata A."/>
            <person name="Ogata H."/>
        </authorList>
    </citation>
    <scope>NUCLEOTIDE SEQUENCE [LARGE SCALE GENOMIC DNA]</scope>
</reference>
<dbReference type="PANTHER" id="PTHR24348">
    <property type="entry name" value="SERINE/THREONINE-PROTEIN KINASE UNC-51-RELATED"/>
    <property type="match status" value="1"/>
</dbReference>
<dbReference type="GO" id="GO:0005524">
    <property type="term" value="F:ATP binding"/>
    <property type="evidence" value="ECO:0007669"/>
    <property type="project" value="UniProtKB-UniRule"/>
</dbReference>
<evidence type="ECO:0000256" key="4">
    <source>
        <dbReference type="ARBA" id="ARBA00022840"/>
    </source>
</evidence>
<sequence>MSSASSSSNPKMVGNYALHRKLGSGSFASVYLGVSSVDGSTTAIKAIKSERLTKKVKENLDVEISILSSFSHPHIVHMYNVLKTSSHIYLVLEYCSGGDLQKLIRGRKAGRLTERVARRLMKDLCKGLQFLNSKDVIHRDIKPQNLLLTNPLPPDEINDPAKDTSHPPNHDPAVPFQLKIADFGFARQLESAALAETLCGSPLYMAPEILSQHPYSSNADLWSTGTVLFEMIAGKPPFNGVNHIDLLRNIQRKAVRLPEGVRVTPECVALLRGLLQRDPKKRDGFPEFEKKCEAFVGLGCGDETTRRDAIAQIQNQQHSHNNTSATSAASFEVSSYTSPYKSSSSGHQIYATPPMQSATPPPAQFASPPPLSLAGSSREQLHYSAQLAQQQLLAQQQQLQHQQAVLAQQQAQLAAVYGVAPFPPLAPSPPMPRSVSRENLPLFRLDGSDGHKSDATDGFVMVGGGGAGGFYPPHVPGQPYQYSPPGGLNMLSTSPGTGGALMAMMHNQQQQQQQQQRQLPRNSLFPSNTSSSGGAVSLGGVDLAAKMLQAAEDIARRAINVAHVGDVEAFNAMKFFISSDSFASATASATASASASASATVSGGESSSSGGEGKSSNESSTTSAASMSAAPFGLELEEVQEDENEGQEEVQEESNQKGEDEASKSVTNTSSAKPTPKAARKHLAEAVSLYFYSLRLMKGAITASQRVSDVVTTISGGASSREGSPILDSHAALLRRCKNSQKWLATQFNGILERAEAGQAKLEALKEMAGAEGVEGADTALTATELIYAAAIKNGREGNAKLLSGELHVSKDLFKTSGILCEALLMEEGLTERDCEVLDKLRDSVRNKVSQIEQTMGSK</sequence>
<dbReference type="GO" id="GO:0005776">
    <property type="term" value="C:autophagosome"/>
    <property type="evidence" value="ECO:0007669"/>
    <property type="project" value="TreeGrafter"/>
</dbReference>
<dbReference type="GO" id="GO:0010506">
    <property type="term" value="P:regulation of autophagy"/>
    <property type="evidence" value="ECO:0007669"/>
    <property type="project" value="InterPro"/>
</dbReference>
<keyword evidence="4 5" id="KW-0067">ATP-binding</keyword>
<dbReference type="GO" id="GO:0000045">
    <property type="term" value="P:autophagosome assembly"/>
    <property type="evidence" value="ECO:0007669"/>
    <property type="project" value="TreeGrafter"/>
</dbReference>
<feature type="compositionally biased region" description="Polar residues" evidence="6">
    <location>
        <begin position="664"/>
        <end position="673"/>
    </location>
</feature>
<dbReference type="GO" id="GO:0000407">
    <property type="term" value="C:phagophore assembly site"/>
    <property type="evidence" value="ECO:0007669"/>
    <property type="project" value="TreeGrafter"/>
</dbReference>
<name>A0A9W7L0W2_9STRA</name>
<feature type="binding site" evidence="5">
    <location>
        <position position="45"/>
    </location>
    <ligand>
        <name>ATP</name>
        <dbReference type="ChEBI" id="CHEBI:30616"/>
    </ligand>
</feature>
<dbReference type="InterPro" id="IPR008271">
    <property type="entry name" value="Ser/Thr_kinase_AS"/>
</dbReference>
<dbReference type="InterPro" id="IPR011009">
    <property type="entry name" value="Kinase-like_dom_sf"/>
</dbReference>
<dbReference type="InterPro" id="IPR045269">
    <property type="entry name" value="Atg1-like"/>
</dbReference>
<keyword evidence="3" id="KW-0418">Kinase</keyword>
<protein>
    <recommendedName>
        <fullName evidence="7">Protein kinase domain-containing protein</fullName>
    </recommendedName>
</protein>
<evidence type="ECO:0000256" key="5">
    <source>
        <dbReference type="PROSITE-ProRule" id="PRU10141"/>
    </source>
</evidence>
<evidence type="ECO:0000313" key="8">
    <source>
        <dbReference type="EMBL" id="GMI20176.1"/>
    </source>
</evidence>
<evidence type="ECO:0000256" key="6">
    <source>
        <dbReference type="SAM" id="MobiDB-lite"/>
    </source>
</evidence>
<feature type="compositionally biased region" description="Pro residues" evidence="6">
    <location>
        <begin position="359"/>
        <end position="371"/>
    </location>
</feature>
<gene>
    <name evidence="8" type="ORF">TrCOL_g5000</name>
</gene>
<dbReference type="Proteomes" id="UP001165065">
    <property type="component" value="Unassembled WGS sequence"/>
</dbReference>